<dbReference type="Proteomes" id="UP000518752">
    <property type="component" value="Unassembled WGS sequence"/>
</dbReference>
<protein>
    <submittedName>
        <fullName evidence="3">Uncharacterized protein</fullName>
    </submittedName>
</protein>
<evidence type="ECO:0000256" key="2">
    <source>
        <dbReference type="SAM" id="MobiDB-lite"/>
    </source>
</evidence>
<feature type="compositionally biased region" description="Low complexity" evidence="2">
    <location>
        <begin position="94"/>
        <end position="112"/>
    </location>
</feature>
<evidence type="ECO:0000313" key="3">
    <source>
        <dbReference type="EMBL" id="KAF5393745.1"/>
    </source>
</evidence>
<feature type="compositionally biased region" description="Polar residues" evidence="2">
    <location>
        <begin position="166"/>
        <end position="202"/>
    </location>
</feature>
<feature type="compositionally biased region" description="Polar residues" evidence="2">
    <location>
        <begin position="113"/>
        <end position="132"/>
    </location>
</feature>
<feature type="region of interest" description="Disordered" evidence="2">
    <location>
        <begin position="1194"/>
        <end position="1221"/>
    </location>
</feature>
<feature type="compositionally biased region" description="Polar residues" evidence="2">
    <location>
        <begin position="1208"/>
        <end position="1217"/>
    </location>
</feature>
<evidence type="ECO:0000313" key="4">
    <source>
        <dbReference type="Proteomes" id="UP000518752"/>
    </source>
</evidence>
<feature type="compositionally biased region" description="Basic and acidic residues" evidence="2">
    <location>
        <begin position="1136"/>
        <end position="1155"/>
    </location>
</feature>
<feature type="compositionally biased region" description="Low complexity" evidence="2">
    <location>
        <begin position="326"/>
        <end position="344"/>
    </location>
</feature>
<evidence type="ECO:0000256" key="1">
    <source>
        <dbReference type="SAM" id="Coils"/>
    </source>
</evidence>
<feature type="compositionally biased region" description="Polar residues" evidence="2">
    <location>
        <begin position="812"/>
        <end position="840"/>
    </location>
</feature>
<feature type="region of interest" description="Disordered" evidence="2">
    <location>
        <begin position="357"/>
        <end position="437"/>
    </location>
</feature>
<feature type="compositionally biased region" description="Low complexity" evidence="2">
    <location>
        <begin position="934"/>
        <end position="989"/>
    </location>
</feature>
<feature type="compositionally biased region" description="Polar residues" evidence="2">
    <location>
        <begin position="1324"/>
        <end position="1347"/>
    </location>
</feature>
<dbReference type="OrthoDB" id="2991710at2759"/>
<feature type="region of interest" description="Disordered" evidence="2">
    <location>
        <begin position="319"/>
        <end position="344"/>
    </location>
</feature>
<feature type="compositionally biased region" description="Polar residues" evidence="2">
    <location>
        <begin position="1102"/>
        <end position="1111"/>
    </location>
</feature>
<accession>A0A8H5I260</accession>
<feature type="compositionally biased region" description="Polar residues" evidence="2">
    <location>
        <begin position="1354"/>
        <end position="1390"/>
    </location>
</feature>
<reference evidence="3 4" key="1">
    <citation type="journal article" date="2020" name="ISME J.">
        <title>Uncovering the hidden diversity of litter-decomposition mechanisms in mushroom-forming fungi.</title>
        <authorList>
            <person name="Floudas D."/>
            <person name="Bentzer J."/>
            <person name="Ahren D."/>
            <person name="Johansson T."/>
            <person name="Persson P."/>
            <person name="Tunlid A."/>
        </authorList>
    </citation>
    <scope>NUCLEOTIDE SEQUENCE [LARGE SCALE GENOMIC DNA]</scope>
    <source>
        <strain evidence="3 4">CBS 406.79</strain>
    </source>
</reference>
<feature type="coiled-coil region" evidence="1">
    <location>
        <begin position="654"/>
        <end position="730"/>
    </location>
</feature>
<feature type="region of interest" description="Disordered" evidence="2">
    <location>
        <begin position="759"/>
        <end position="1026"/>
    </location>
</feature>
<dbReference type="EMBL" id="JAACJN010000001">
    <property type="protein sequence ID" value="KAF5393745.1"/>
    <property type="molecule type" value="Genomic_DNA"/>
</dbReference>
<feature type="region of interest" description="Disordered" evidence="2">
    <location>
        <begin position="1539"/>
        <end position="1560"/>
    </location>
</feature>
<feature type="compositionally biased region" description="Low complexity" evidence="2">
    <location>
        <begin position="1300"/>
        <end position="1319"/>
    </location>
</feature>
<keyword evidence="4" id="KW-1185">Reference proteome</keyword>
<feature type="region of interest" description="Disordered" evidence="2">
    <location>
        <begin position="277"/>
        <end position="303"/>
    </location>
</feature>
<feature type="compositionally biased region" description="Polar residues" evidence="2">
    <location>
        <begin position="222"/>
        <end position="236"/>
    </location>
</feature>
<feature type="region of interest" description="Disordered" evidence="2">
    <location>
        <begin position="559"/>
        <end position="587"/>
    </location>
</feature>
<feature type="region of interest" description="Disordered" evidence="2">
    <location>
        <begin position="1079"/>
        <end position="1180"/>
    </location>
</feature>
<comment type="caution">
    <text evidence="3">The sequence shown here is derived from an EMBL/GenBank/DDBJ whole genome shotgun (WGS) entry which is preliminary data.</text>
</comment>
<feature type="compositionally biased region" description="Polar residues" evidence="2">
    <location>
        <begin position="1010"/>
        <end position="1022"/>
    </location>
</feature>
<gene>
    <name evidence="3" type="ORF">D9757_000240</name>
</gene>
<name>A0A8H5I260_9AGAR</name>
<organism evidence="3 4">
    <name type="scientific">Collybiopsis confluens</name>
    <dbReference type="NCBI Taxonomy" id="2823264"/>
    <lineage>
        <taxon>Eukaryota</taxon>
        <taxon>Fungi</taxon>
        <taxon>Dikarya</taxon>
        <taxon>Basidiomycota</taxon>
        <taxon>Agaricomycotina</taxon>
        <taxon>Agaricomycetes</taxon>
        <taxon>Agaricomycetidae</taxon>
        <taxon>Agaricales</taxon>
        <taxon>Marasmiineae</taxon>
        <taxon>Omphalotaceae</taxon>
        <taxon>Collybiopsis</taxon>
    </lineage>
</organism>
<proteinExistence type="predicted"/>
<feature type="region of interest" description="Disordered" evidence="2">
    <location>
        <begin position="1235"/>
        <end position="1402"/>
    </location>
</feature>
<feature type="compositionally biased region" description="Low complexity" evidence="2">
    <location>
        <begin position="238"/>
        <end position="247"/>
    </location>
</feature>
<sequence>MGLDLVGWMKGVTCHTTELCHTASALHVAERVGPTELKEMPYNEIQSHDRQASQPSSPPRLNYNYSNPNARGPSIPALRSNPLSGQHLPPPNSRPSSSQSAASIISASPPASTTNLHVLIPSSTSPTASGSFAHTARSPADTPTGPSRSIHPLDTMPIPTRRPHSRTQSDTIRLSNQPTTKIQYNYSQELNGNTGNPSSSTPGHAGTGLSGPAAAFVRPAHSTANHSGSGSGSSYFQAGPPSSSAPATFSTNKTGLFHSSSFSALPTAISTLGHPSSIQQRRASGPAISGSHSSPFASPLSAARPTSVSTSPVFLHQVSGSNTSITRSSPTSATAGPSTQQLSSTTLTGVSSVFSGMGPSSSSALGTHLNSAARPHVSPSQKHNVPHDLHIIHPSSNTHNSIMPSIPPPTPFTPSTLMHPQLPPTPTTSAGHPAQQATSALLASTQKALEHTWSAIISSVDGEITKLHSSHAGQIKVWAEYAEGLKRESEKEAQGYKVQLKSLESQLREMRQEEGSRKVEVGRTEKIHLELIDQLKENLDGLQGKYDALKGERNALQSLARKEGSGGDSTSSPSTANAKTSAERDRMAADLERIRAERNELRRQVASGSTSNQYELDSLRATNASLLSQQDKMMNDIRDFPQLAVSYNSLVVSNNDLQATHSQLKREFEDLLEREEKARNKKIIAEEALKKERERAFEIDEARKREKKDRKEKEKEVMELKKKLDSLMGVRVESSERDVIDIEARESASVARDVSILEDQVSSASRRPFPSEGVTDVDAIEVIEPPVSELPPRTSPQNITTDTGRLLIPDPSRTSSEVQRCPANSSVPTRNLSGPTSQSPPLQPGTHSPRVRSSLSPLPDHNPLSGPETHHYQKFHPGLNRASMSPTLEFGPMGRRTDSMSTALPILTSSKTPHPYDPRPMSPFPTLQPILTNLHPSRPSSSSSLPALHPISTNFHFSRPSSSSSLPTLQQISTNFPSSRPSSSSASVSHTGIPPLSPSLPQTLPRRHSSTTSVMMGSSNAKGSPRLTLNALSRDVDMASSSAVSSNTFLHSNRAAHPYSEVAEGEAALERSPKRIEAVEEGEELEVDASSQQKEKRRNSLIKFSSPSPFTSIPYLDSQEDYRNHPQPQQRLWNPAHRDSPSVDKGKDGAGRDRGQLQWNLDQRPRDRSPVTLNHGASMSADLNEVKSLSIQKRKAVDDGDVQPYSPQPSYTRGQESQPHKLSKIMRHDGQIVGIAPHPFEAGDHERRSWHSASSDDSLGRHEQLTYRSGGLINPHHQDHSSAQSHHGIEGNNGTELHHSSVVQSSAPSSVSATSPISPRQHPASKSSVIDQNSTSFPPNRRNSASSKPHHPSPFTNSKPVFATLNHQPSLPVNPIHSNSPTQVQLQEFSPRSADGWKRSSTGRAWGEADINGSHSNMNVMNTSSAGSGQGWKTASVQDYPPSTVRFSGSSAAPPPPKQLSFKHLELLYDTVAGEYICRECRASSTSTMTKPKSFPTSALSFVELFAHVSEEHKEREEEVLKYGSVKLQEQLVLLKRGGPHVGVAQGGGGKKVGGKKSSK</sequence>
<keyword evidence="1" id="KW-0175">Coiled coil</keyword>
<feature type="region of interest" description="Disordered" evidence="2">
    <location>
        <begin position="45"/>
        <end position="249"/>
    </location>
</feature>
<feature type="compositionally biased region" description="Polar residues" evidence="2">
    <location>
        <begin position="427"/>
        <end position="437"/>
    </location>
</feature>
<feature type="compositionally biased region" description="Polar residues" evidence="2">
    <location>
        <begin position="899"/>
        <end position="912"/>
    </location>
</feature>